<name>A0ABZ3EFT0_9STAP</name>
<organism evidence="2 3">
    <name type="scientific">Staphylococcus hsinchuensis</name>
    <dbReference type="NCBI Taxonomy" id="3051183"/>
    <lineage>
        <taxon>Bacteria</taxon>
        <taxon>Bacillati</taxon>
        <taxon>Bacillota</taxon>
        <taxon>Bacilli</taxon>
        <taxon>Bacillales</taxon>
        <taxon>Staphylococcaceae</taxon>
        <taxon>Staphylococcus</taxon>
    </lineage>
</organism>
<dbReference type="RefSeq" id="WP_251521255.1">
    <property type="nucleotide sequence ID" value="NZ_CP128355.1"/>
</dbReference>
<dbReference type="InterPro" id="IPR036166">
    <property type="entry name" value="YxeA-like_sf"/>
</dbReference>
<evidence type="ECO:0000256" key="1">
    <source>
        <dbReference type="SAM" id="Phobius"/>
    </source>
</evidence>
<evidence type="ECO:0000313" key="2">
    <source>
        <dbReference type="EMBL" id="XAF71234.1"/>
    </source>
</evidence>
<dbReference type="PANTHER" id="PTHR36433">
    <property type="entry name" value="HYPOTHETICAL CYTOSOLIC PROTEIN"/>
    <property type="match status" value="1"/>
</dbReference>
<keyword evidence="1" id="KW-0812">Transmembrane</keyword>
<dbReference type="InterPro" id="IPR006542">
    <property type="entry name" value="DUF1093"/>
</dbReference>
<reference evidence="2 3" key="1">
    <citation type="journal article" date="2024" name="Pathogens">
        <title>Staphylococcus hsinchuensis sp. nov., Isolated from Soymilk.</title>
        <authorList>
            <person name="Wang Y.T."/>
            <person name="Lin Y.C."/>
            <person name="Hsieh Y.H."/>
            <person name="Lin Y.T."/>
            <person name="Hamada M."/>
            <person name="Chen C.C."/>
            <person name="Liou J.S."/>
            <person name="Lee A.Y."/>
            <person name="Zhang W.L."/>
            <person name="Chen Y.T."/>
            <person name="Huang C.H."/>
        </authorList>
    </citation>
    <scope>NUCLEOTIDE SEQUENCE [LARGE SCALE GENOMIC DNA]</scope>
    <source>
        <strain evidence="2 3">H164</strain>
    </source>
</reference>
<proteinExistence type="predicted"/>
<dbReference type="Gene3D" id="2.40.50.480">
    <property type="match status" value="1"/>
</dbReference>
<feature type="transmembrane region" description="Helical" evidence="1">
    <location>
        <begin position="6"/>
        <end position="26"/>
    </location>
</feature>
<protein>
    <submittedName>
        <fullName evidence="2">YxeA family protein</fullName>
    </submittedName>
</protein>
<dbReference type="SUPFAM" id="SSF159121">
    <property type="entry name" value="BC4932-like"/>
    <property type="match status" value="1"/>
</dbReference>
<keyword evidence="3" id="KW-1185">Reference proteome</keyword>
<gene>
    <name evidence="2" type="ORF">QQM35_03725</name>
</gene>
<dbReference type="Proteomes" id="UP001436297">
    <property type="component" value="Chromosome"/>
</dbReference>
<sequence>MNKNIIITISSIVVVLALIVGGLFGWKAYAESHTDNRTAVDYGTLNPLVQSKDYYVKTQKPTKKETTDTKHSDDKFTTYTYKQKSANKDGKVKKIKFTVTNKKLKTNHYLKVTQKLGQTQTYKEVPKDKVPKKALEKIDK</sequence>
<dbReference type="EMBL" id="CP128355">
    <property type="protein sequence ID" value="XAF71234.1"/>
    <property type="molecule type" value="Genomic_DNA"/>
</dbReference>
<keyword evidence="1" id="KW-0472">Membrane</keyword>
<dbReference type="Pfam" id="PF06486">
    <property type="entry name" value="DUF1093"/>
    <property type="match status" value="1"/>
</dbReference>
<accession>A0ABZ3EFT0</accession>
<dbReference type="PANTHER" id="PTHR36433:SF2">
    <property type="entry name" value="YXEA FAMILY PROTEIN"/>
    <property type="match status" value="1"/>
</dbReference>
<evidence type="ECO:0000313" key="3">
    <source>
        <dbReference type="Proteomes" id="UP001436297"/>
    </source>
</evidence>
<dbReference type="NCBIfam" id="TIGR01655">
    <property type="entry name" value="yxeA_fam"/>
    <property type="match status" value="1"/>
</dbReference>
<keyword evidence="1" id="KW-1133">Transmembrane helix</keyword>